<evidence type="ECO:0000313" key="1">
    <source>
        <dbReference type="EMBL" id="QUC68552.1"/>
    </source>
</evidence>
<proteinExistence type="predicted"/>
<sequence>MTGLNYKIQEMAHRIRELREIENFTIAEMAMKTGVTEQEYIDCELGRSDLNFAFLYRCALAFGVDVGDIIEGSSPNLNSFTVTRRGEGQRIEEAHDMIYYNMAASFRNRIAEPLYVQAAYSAEAEKEDIKLTTHEGQECDIVIEGQLKVQVGEHISVLNPGDSIYYDSGTPHGMIAVGGQDCLFYAIVLNPTGAPIPELTPEKAVPGTALQEFPAENGRTRVWHRYADVEKDENGTPVKIAFKNTEKFNFAFDVIDAIADEVPNKLAMLHLDKDKNEHRFTFNDLKRASNRCANYFKSLGIKKGDRVLLVLKRHYQFWFSILALEKIGAIGIPAVAQLQEHDFEYRFNAAGIKAIICTADGDTAHQADLAAKNAPSLELKLIVNGTREGWHTFDEEYQMYSTHFHRTDDTPCGDDLMLMYFTSGTTGYPKIAAHSYKHPLGHLHTAKYWHCVNPNGLHLTISDTGWAKAGWGKIYGQWLCEAAIFVYDFDRFDAADILPLFAKYHITTFCAPPTMWRMLIKQDLSKYDLSSVTHASSAGEALNPEVFRQIEKQTGLQVMEGFGQTESTMIIGNLAGADHKLGSMGKVAPIYKVALLDPEGKEVPVGTSGEICVDISNGIPIGLFREYYRDEEKTKEVMHDGWYHTGDVAWCDEDGFYWYVGRADDVIKSSGYRIGPFEIESVIMELPYVLECGVSAAPDEVRGQVVKASIVLTKGTEPTEELKKEIQNYVKQHTAPYKYPRIVVFRDELPKTVSGKIQRALL</sequence>
<keyword evidence="2" id="KW-1185">Reference proteome</keyword>
<dbReference type="Proteomes" id="UP000682782">
    <property type="component" value="Chromosome"/>
</dbReference>
<dbReference type="EMBL" id="CP068393">
    <property type="protein sequence ID" value="QUC68552.1"/>
    <property type="molecule type" value="Genomic_DNA"/>
</dbReference>
<reference evidence="1" key="1">
    <citation type="submission" date="2021-01" db="EMBL/GenBank/DDBJ databases">
        <title>Complete genome sequence of Clostridiales bacterium R-7.</title>
        <authorList>
            <person name="Mahoney-Kurpe S.C."/>
            <person name="Palevich N."/>
            <person name="Koike S."/>
            <person name="Moon C.D."/>
            <person name="Attwood G.T."/>
        </authorList>
    </citation>
    <scope>NUCLEOTIDE SEQUENCE</scope>
    <source>
        <strain evidence="1">R-7</strain>
    </source>
</reference>
<accession>A0AC61MZ93</accession>
<protein>
    <submittedName>
        <fullName evidence="1">AMP-binding protein</fullName>
    </submittedName>
</protein>
<gene>
    <name evidence="1" type="ORF">JYE49_00500</name>
</gene>
<name>A0AC61MZ93_9FIRM</name>
<organism evidence="1 2">
    <name type="scientific">Aristaeella hokkaidonensis</name>
    <dbReference type="NCBI Taxonomy" id="3046382"/>
    <lineage>
        <taxon>Bacteria</taxon>
        <taxon>Bacillati</taxon>
        <taxon>Bacillota</taxon>
        <taxon>Clostridia</taxon>
        <taxon>Eubacteriales</taxon>
        <taxon>Aristaeellaceae</taxon>
        <taxon>Aristaeella</taxon>
    </lineage>
</organism>
<evidence type="ECO:0000313" key="2">
    <source>
        <dbReference type="Proteomes" id="UP000682782"/>
    </source>
</evidence>